<sequence length="477" mass="54946">MTPDKGARLLNALLFRNWTVEDAFETTASSYVFTASYDLSPEHCPKCGSLRKPYKHKPQVFEYRDAPMHGKRVIVRTTIVRYRCQDCGKTFNQQPPELDPDRAMTRRLVEYVQDRGLRRPYAEVAREVGFASDKTVREICKPYLDELITGHTVYAPVAMGLDETKLDGKKRTVISDIALGKVIDVLEDDSEATIRAWLKNLPMNNRIIVVTMDMSGSFRKVVREVLPWAQIIADRWHIQKKSNEALDRLRNERRHVNNAERREAKSARRKMPPKVINTWGDRRTLHMGRKKLAKYAIKFPMGHALFLARLANDPLVGSAWRTKEAFYSIWDATSRKEAECLFDYWKTNIPKNVSHVFKPIAETIDRWREEVFAFFDHPYTNAYAESNNNLIKTINRAGRGYRFEGIRARAISMTKLKPHTHVVCEDCLAPVPVKEAVTKTFISDILPPIQTCPKCVRPLGMSLYRALAFGRIPHSNP</sequence>
<name>A0ABV0A256_9HYPH</name>
<dbReference type="NCBIfam" id="NF033550">
    <property type="entry name" value="transpos_ISL3"/>
    <property type="match status" value="1"/>
</dbReference>
<dbReference type="RefSeq" id="WP_346013056.1">
    <property type="nucleotide sequence ID" value="NZ_JAQYXP010000002.1"/>
</dbReference>
<evidence type="ECO:0000313" key="5">
    <source>
        <dbReference type="Proteomes" id="UP001407347"/>
    </source>
</evidence>
<dbReference type="InterPro" id="IPR029261">
    <property type="entry name" value="Transposase_Znf"/>
</dbReference>
<organism evidence="4 5">
    <name type="scientific">Methylobacterium ajmalii</name>
    <dbReference type="NCBI Taxonomy" id="2738439"/>
    <lineage>
        <taxon>Bacteria</taxon>
        <taxon>Pseudomonadati</taxon>
        <taxon>Pseudomonadota</taxon>
        <taxon>Alphaproteobacteria</taxon>
        <taxon>Hyphomicrobiales</taxon>
        <taxon>Methylobacteriaceae</taxon>
        <taxon>Methylobacterium</taxon>
    </lineage>
</organism>
<reference evidence="4" key="2">
    <citation type="submission" date="2023-02" db="EMBL/GenBank/DDBJ databases">
        <authorList>
            <person name="Hendrix J."/>
        </authorList>
    </citation>
    <scope>NUCLEOTIDE SEQUENCE</scope>
    <source>
        <strain evidence="4">NJH_HI04-1</strain>
    </source>
</reference>
<dbReference type="EMBL" id="JAQYXP010000002">
    <property type="protein sequence ID" value="MEN3234755.1"/>
    <property type="molecule type" value="Genomic_DNA"/>
</dbReference>
<dbReference type="Proteomes" id="UP001407347">
    <property type="component" value="Unassembled WGS sequence"/>
</dbReference>
<dbReference type="Pfam" id="PF01610">
    <property type="entry name" value="DDE_Tnp_ISL3"/>
    <property type="match status" value="1"/>
</dbReference>
<evidence type="ECO:0000313" key="3">
    <source>
        <dbReference type="EMBL" id="MEN3234755.1"/>
    </source>
</evidence>
<proteinExistence type="predicted"/>
<feature type="domain" description="Transposase IS204/IS1001/IS1096/IS1165 zinc-finger" evidence="2">
    <location>
        <begin position="41"/>
        <end position="87"/>
    </location>
</feature>
<accession>A0ABV0A256</accession>
<dbReference type="Pfam" id="PF14690">
    <property type="entry name" value="Zn_ribbon_ISL3"/>
    <property type="match status" value="1"/>
</dbReference>
<dbReference type="EMBL" id="JAQYXP010000004">
    <property type="protein sequence ID" value="MEN3237902.1"/>
    <property type="molecule type" value="Genomic_DNA"/>
</dbReference>
<protein>
    <submittedName>
        <fullName evidence="4">ISL3 family transposase</fullName>
    </submittedName>
</protein>
<evidence type="ECO:0000259" key="2">
    <source>
        <dbReference type="Pfam" id="PF14690"/>
    </source>
</evidence>
<keyword evidence="5" id="KW-1185">Reference proteome</keyword>
<evidence type="ECO:0000313" key="4">
    <source>
        <dbReference type="EMBL" id="MEN3237902.1"/>
    </source>
</evidence>
<comment type="caution">
    <text evidence="4">The sequence shown here is derived from an EMBL/GenBank/DDBJ whole genome shotgun (WGS) entry which is preliminary data.</text>
</comment>
<reference evidence="4 5" key="1">
    <citation type="journal article" date="2023" name="PLoS ONE">
        <title>Complete genome assembly of Hawai'i environmental nontuberculous mycobacteria reveals unexpected co-isolation with methylobacteria.</title>
        <authorList>
            <person name="Hendrix J."/>
            <person name="Epperson L.E."/>
            <person name="Tong E.I."/>
            <person name="Chan Y.L."/>
            <person name="Hasan N.A."/>
            <person name="Dawrs S.N."/>
            <person name="Norton G.J."/>
            <person name="Virdi R."/>
            <person name="Crooks J.L."/>
            <person name="Chan E.D."/>
            <person name="Honda J.R."/>
            <person name="Strong M."/>
        </authorList>
    </citation>
    <scope>NUCLEOTIDE SEQUENCE [LARGE SCALE GENOMIC DNA]</scope>
    <source>
        <strain evidence="4 5">NJH_HI04-1</strain>
    </source>
</reference>
<gene>
    <name evidence="3" type="ORF">PUR29_14230</name>
    <name evidence="4" type="ORF">PUR29_30985</name>
</gene>
<dbReference type="PANTHER" id="PTHR33498">
    <property type="entry name" value="TRANSPOSASE FOR INSERTION SEQUENCE ELEMENT IS1557"/>
    <property type="match status" value="1"/>
</dbReference>
<dbReference type="InterPro" id="IPR047951">
    <property type="entry name" value="Transpos_ISL3"/>
</dbReference>
<evidence type="ECO:0000259" key="1">
    <source>
        <dbReference type="Pfam" id="PF01610"/>
    </source>
</evidence>
<dbReference type="PANTHER" id="PTHR33498:SF1">
    <property type="entry name" value="TRANSPOSASE FOR INSERTION SEQUENCE ELEMENT IS1557"/>
    <property type="match status" value="1"/>
</dbReference>
<feature type="domain" description="Transposase IS204/IS1001/IS1096/IS1165 DDE" evidence="1">
    <location>
        <begin position="159"/>
        <end position="403"/>
    </location>
</feature>
<dbReference type="InterPro" id="IPR002560">
    <property type="entry name" value="Transposase_DDE"/>
</dbReference>